<evidence type="ECO:0000313" key="2">
    <source>
        <dbReference type="EMBL" id="ETO79685.1"/>
    </source>
</evidence>
<protein>
    <submittedName>
        <fullName evidence="2">Uncharacterized protein</fullName>
    </submittedName>
</protein>
<evidence type="ECO:0000256" key="1">
    <source>
        <dbReference type="SAM" id="MobiDB-lite"/>
    </source>
</evidence>
<proteinExistence type="predicted"/>
<organism evidence="2 3">
    <name type="scientific">Phytophthora nicotianae P1976</name>
    <dbReference type="NCBI Taxonomy" id="1317066"/>
    <lineage>
        <taxon>Eukaryota</taxon>
        <taxon>Sar</taxon>
        <taxon>Stramenopiles</taxon>
        <taxon>Oomycota</taxon>
        <taxon>Peronosporomycetes</taxon>
        <taxon>Peronosporales</taxon>
        <taxon>Peronosporaceae</taxon>
        <taxon>Phytophthora</taxon>
    </lineage>
</organism>
<gene>
    <name evidence="2" type="ORF">F444_05663</name>
</gene>
<dbReference type="AlphaFoldDB" id="A0A081ALC4"/>
<feature type="compositionally biased region" description="Basic and acidic residues" evidence="1">
    <location>
        <begin position="94"/>
        <end position="106"/>
    </location>
</feature>
<dbReference type="Proteomes" id="UP000028582">
    <property type="component" value="Unassembled WGS sequence"/>
</dbReference>
<reference evidence="2 3" key="1">
    <citation type="submission" date="2013-11" db="EMBL/GenBank/DDBJ databases">
        <title>The Genome Sequence of Phytophthora parasitica P1976.</title>
        <authorList>
            <consortium name="The Broad Institute Genomics Platform"/>
            <person name="Russ C."/>
            <person name="Tyler B."/>
            <person name="Panabieres F."/>
            <person name="Shan W."/>
            <person name="Tripathy S."/>
            <person name="Grunwald N."/>
            <person name="Machado M."/>
            <person name="Johnson C.S."/>
            <person name="Walker B."/>
            <person name="Young S."/>
            <person name="Zeng Q."/>
            <person name="Gargeya S."/>
            <person name="Fitzgerald M."/>
            <person name="Haas B."/>
            <person name="Abouelleil A."/>
            <person name="Allen A.W."/>
            <person name="Alvarado L."/>
            <person name="Arachchi H.M."/>
            <person name="Berlin A.M."/>
            <person name="Chapman S.B."/>
            <person name="Gainer-Dewar J."/>
            <person name="Goldberg J."/>
            <person name="Griggs A."/>
            <person name="Gujja S."/>
            <person name="Hansen M."/>
            <person name="Howarth C."/>
            <person name="Imamovic A."/>
            <person name="Ireland A."/>
            <person name="Larimer J."/>
            <person name="McCowan C."/>
            <person name="Murphy C."/>
            <person name="Pearson M."/>
            <person name="Poon T.W."/>
            <person name="Priest M."/>
            <person name="Roberts A."/>
            <person name="Saif S."/>
            <person name="Shea T."/>
            <person name="Sisk P."/>
            <person name="Sykes S."/>
            <person name="Wortman J."/>
            <person name="Nusbaum C."/>
            <person name="Birren B."/>
        </authorList>
    </citation>
    <scope>NUCLEOTIDE SEQUENCE [LARGE SCALE GENOMIC DNA]</scope>
    <source>
        <strain evidence="2 3">P1976</strain>
    </source>
</reference>
<comment type="caution">
    <text evidence="2">The sequence shown here is derived from an EMBL/GenBank/DDBJ whole genome shotgun (WGS) entry which is preliminary data.</text>
</comment>
<dbReference type="EMBL" id="ANJA01001076">
    <property type="protein sequence ID" value="ETO79685.1"/>
    <property type="molecule type" value="Genomic_DNA"/>
</dbReference>
<name>A0A081ALC4_PHYNI</name>
<accession>A0A081ALC4</accession>
<feature type="region of interest" description="Disordered" evidence="1">
    <location>
        <begin position="89"/>
        <end position="109"/>
    </location>
</feature>
<sequence length="143" mass="15761">MVASSVSDPCMNCKSAPSGRKPLLLRHPQPGRGIVEWLLRRACRRTGDRRGWFKYVEKPSWVERVLLLRGGGYSLAETGQNSVILGCLKGGGSPREEHRPPGDRPTDQYTMRLPVEKALVSFPLVVGRGSLLRSVRAKRVGAA</sequence>
<evidence type="ECO:0000313" key="3">
    <source>
        <dbReference type="Proteomes" id="UP000028582"/>
    </source>
</evidence>